<feature type="compositionally biased region" description="Basic and acidic residues" evidence="5">
    <location>
        <begin position="339"/>
        <end position="354"/>
    </location>
</feature>
<dbReference type="Proteomes" id="UP000825002">
    <property type="component" value="Unassembled WGS sequence"/>
</dbReference>
<dbReference type="EMBL" id="JAIFTH010000169">
    <property type="protein sequence ID" value="KAG9510337.1"/>
    <property type="molecule type" value="Genomic_DNA"/>
</dbReference>
<dbReference type="Pfam" id="PF00853">
    <property type="entry name" value="Runt"/>
    <property type="match status" value="1"/>
</dbReference>
<keyword evidence="8" id="KW-1185">Reference proteome</keyword>
<comment type="subcellular location">
    <subcellularLocation>
        <location evidence="1">Nucleus</location>
    </subcellularLocation>
</comment>
<evidence type="ECO:0000256" key="1">
    <source>
        <dbReference type="ARBA" id="ARBA00004123"/>
    </source>
</evidence>
<evidence type="ECO:0000256" key="4">
    <source>
        <dbReference type="ARBA" id="ARBA00023242"/>
    </source>
</evidence>
<dbReference type="PANTHER" id="PTHR11950:SF31">
    <property type="entry name" value="SEGMENTATION PROTEIN RUNT"/>
    <property type="match status" value="1"/>
</dbReference>
<evidence type="ECO:0000259" key="6">
    <source>
        <dbReference type="PROSITE" id="PS51062"/>
    </source>
</evidence>
<dbReference type="Gene3D" id="2.60.40.720">
    <property type="match status" value="1"/>
</dbReference>
<accession>A0ABQ7SAB3</accession>
<evidence type="ECO:0000256" key="5">
    <source>
        <dbReference type="SAM" id="MobiDB-lite"/>
    </source>
</evidence>
<dbReference type="SUPFAM" id="SSF49417">
    <property type="entry name" value="p53-like transcription factors"/>
    <property type="match status" value="1"/>
</dbReference>
<protein>
    <submittedName>
        <fullName evidence="7">Runt-related transcription factor 1</fullName>
    </submittedName>
</protein>
<dbReference type="PANTHER" id="PTHR11950">
    <property type="entry name" value="RUNT RELATED"/>
    <property type="match status" value="1"/>
</dbReference>
<evidence type="ECO:0000256" key="2">
    <source>
        <dbReference type="ARBA" id="ARBA00023015"/>
    </source>
</evidence>
<comment type="caution">
    <text evidence="7">The sequence shown here is derived from an EMBL/GenBank/DDBJ whole genome shotgun (WGS) entry which is preliminary data.</text>
</comment>
<evidence type="ECO:0000256" key="3">
    <source>
        <dbReference type="ARBA" id="ARBA00023163"/>
    </source>
</evidence>
<dbReference type="InterPro" id="IPR000040">
    <property type="entry name" value="AML1_Runt"/>
</dbReference>
<sequence>CRAESTVINKEVIQLISFERIELRFYQDRELHHRIEDSNLSSAYKHHMRISDTYIQSIEDSIQTLQLVSDKLGKVKNNPLCHQRSYIMTSSESSAWYCEPKDIKESLSCATASNTHQRIDDNDEKENDNFITDSVNYITPPTMTARCYNINNNHHNSEQCDAKQSQIIGDGTCEKYEDKTFYFNEDDKDEDDRLPAEKMLDKIIKEHPNELARTGSPNIVCSTLPHHWRSNKTLPMTFKVVSLSEVPDGTLVTVKAGNDENFCGEIRNSTAAMKGKVAKFNDMRFVGRSGRGKSFSLIITVATSPPQVAVYPKAIKVTVDGPREPRRHYQNQTQSETKLNSETDEPKSDAEHERIHKKSSSECGDCSQNDTAEYNQRSDFPAIIGTTTTTTTLNQQVLEAGVWEPPLAHTITEAPQPTYQRRRDLDDNQLDQANVDSDKITTETTVGCTRECQPSYSAHRLHIMQTPACYGVNCNSDSYPISSDTGHHQSNRTLNLSYYDCRYDQPVPSDQALADTTNYVDANHNTSTGSCYSTGAWGSDSSSLHTATTDASNPLDYHKAHAGTQIKGDNTPVSYYYPFDKVDRVHQVCNAYSPYSIQSSISATDFRTELPSNILNPHCDSSHVDGHTFQASVPSYNTRGQLPSQVSNECEIHSMYQPAPVNNYQLAKPIEPAVVAPSNNTMIEQNVQSNVPEQSLLQYPSTLPPIEHPISQTLQNYSSEESMTFNDHSRGSYTITTMANIHSSVGNTEPVPELNEKYGLWRL</sequence>
<dbReference type="PROSITE" id="PS51062">
    <property type="entry name" value="RUNT"/>
    <property type="match status" value="1"/>
</dbReference>
<dbReference type="PRINTS" id="PR00967">
    <property type="entry name" value="ONCOGENEAML1"/>
</dbReference>
<organism evidence="7 8">
    <name type="scientific">Fragariocoptes setiger</name>
    <dbReference type="NCBI Taxonomy" id="1670756"/>
    <lineage>
        <taxon>Eukaryota</taxon>
        <taxon>Metazoa</taxon>
        <taxon>Ecdysozoa</taxon>
        <taxon>Arthropoda</taxon>
        <taxon>Chelicerata</taxon>
        <taxon>Arachnida</taxon>
        <taxon>Acari</taxon>
        <taxon>Acariformes</taxon>
        <taxon>Trombidiformes</taxon>
        <taxon>Prostigmata</taxon>
        <taxon>Eupodina</taxon>
        <taxon>Eriophyoidea</taxon>
        <taxon>Phytoptidae</taxon>
        <taxon>Fragariocoptes</taxon>
    </lineage>
</organism>
<gene>
    <name evidence="7" type="primary">runx1</name>
    <name evidence="7" type="ORF">GZH46_01120</name>
</gene>
<feature type="region of interest" description="Disordered" evidence="5">
    <location>
        <begin position="319"/>
        <end position="370"/>
    </location>
</feature>
<dbReference type="InterPro" id="IPR012346">
    <property type="entry name" value="p53/RUNT-type_TF_DNA-bd_sf"/>
</dbReference>
<proteinExistence type="predicted"/>
<keyword evidence="3" id="KW-0804">Transcription</keyword>
<dbReference type="InterPro" id="IPR008967">
    <property type="entry name" value="p53-like_TF_DNA-bd_sf"/>
</dbReference>
<feature type="domain" description="Runt" evidence="6">
    <location>
        <begin position="199"/>
        <end position="327"/>
    </location>
</feature>
<evidence type="ECO:0000313" key="7">
    <source>
        <dbReference type="EMBL" id="KAG9510337.1"/>
    </source>
</evidence>
<feature type="non-terminal residue" evidence="7">
    <location>
        <position position="1"/>
    </location>
</feature>
<keyword evidence="2" id="KW-0805">Transcription regulation</keyword>
<name>A0ABQ7SAB3_9ACAR</name>
<keyword evidence="4" id="KW-0539">Nucleus</keyword>
<dbReference type="InterPro" id="IPR013524">
    <property type="entry name" value="Runt_dom"/>
</dbReference>
<reference evidence="7 8" key="1">
    <citation type="submission" date="2020-10" db="EMBL/GenBank/DDBJ databases">
        <authorList>
            <person name="Klimov P.B."/>
            <person name="Dyachkov S.M."/>
            <person name="Chetverikov P.E."/>
        </authorList>
    </citation>
    <scope>NUCLEOTIDE SEQUENCE [LARGE SCALE GENOMIC DNA]</scope>
    <source>
        <strain evidence="7">BMOC 18-1129-001#AD2665</strain>
        <tissue evidence="7">Entire mites</tissue>
    </source>
</reference>
<feature type="non-terminal residue" evidence="7">
    <location>
        <position position="763"/>
    </location>
</feature>
<evidence type="ECO:0000313" key="8">
    <source>
        <dbReference type="Proteomes" id="UP000825002"/>
    </source>
</evidence>